<feature type="transmembrane region" description="Helical" evidence="10">
    <location>
        <begin position="331"/>
        <end position="355"/>
    </location>
</feature>
<name>A0ABX8B1A8_9BACT</name>
<feature type="transmembrane region" description="Helical" evidence="10">
    <location>
        <begin position="367"/>
        <end position="392"/>
    </location>
</feature>
<dbReference type="EMBL" id="CP072642">
    <property type="protein sequence ID" value="QUV94729.1"/>
    <property type="molecule type" value="Genomic_DNA"/>
</dbReference>
<evidence type="ECO:0000313" key="11">
    <source>
        <dbReference type="EMBL" id="QUV94729.1"/>
    </source>
</evidence>
<accession>A0ABX8B1A8</accession>
<keyword evidence="3" id="KW-0050">Antiport</keyword>
<keyword evidence="4" id="KW-1003">Cell membrane</keyword>
<evidence type="ECO:0000256" key="8">
    <source>
        <dbReference type="ARBA" id="ARBA00023136"/>
    </source>
</evidence>
<feature type="transmembrane region" description="Helical" evidence="10">
    <location>
        <begin position="399"/>
        <end position="419"/>
    </location>
</feature>
<dbReference type="InterPro" id="IPR050222">
    <property type="entry name" value="MATE_MdtK"/>
</dbReference>
<dbReference type="InterPro" id="IPR002528">
    <property type="entry name" value="MATE_fam"/>
</dbReference>
<evidence type="ECO:0000256" key="6">
    <source>
        <dbReference type="ARBA" id="ARBA00022989"/>
    </source>
</evidence>
<keyword evidence="8 10" id="KW-0472">Membrane</keyword>
<evidence type="ECO:0000256" key="1">
    <source>
        <dbReference type="ARBA" id="ARBA00004651"/>
    </source>
</evidence>
<feature type="transmembrane region" description="Helical" evidence="10">
    <location>
        <begin position="174"/>
        <end position="193"/>
    </location>
</feature>
<organism evidence="11 12">
    <name type="scientific">Chloracidobacterium sp. N</name>
    <dbReference type="NCBI Taxonomy" id="2821540"/>
    <lineage>
        <taxon>Bacteria</taxon>
        <taxon>Pseudomonadati</taxon>
        <taxon>Acidobacteriota</taxon>
        <taxon>Terriglobia</taxon>
        <taxon>Terriglobales</taxon>
        <taxon>Acidobacteriaceae</taxon>
        <taxon>Chloracidobacterium</taxon>
        <taxon>Chloracidobacterium aggregatum</taxon>
    </lineage>
</organism>
<keyword evidence="6 10" id="KW-1133">Transmembrane helix</keyword>
<evidence type="ECO:0000256" key="10">
    <source>
        <dbReference type="SAM" id="Phobius"/>
    </source>
</evidence>
<comment type="subcellular location">
    <subcellularLocation>
        <location evidence="1">Cell membrane</location>
        <topology evidence="1">Multi-pass membrane protein</topology>
    </subcellularLocation>
</comment>
<feature type="transmembrane region" description="Helical" evidence="10">
    <location>
        <begin position="64"/>
        <end position="91"/>
    </location>
</feature>
<dbReference type="RefSeq" id="WP_211423000.1">
    <property type="nucleotide sequence ID" value="NZ_CP072642.1"/>
</dbReference>
<proteinExistence type="predicted"/>
<dbReference type="Proteomes" id="UP000677668">
    <property type="component" value="Chromosome 1"/>
</dbReference>
<feature type="transmembrane region" description="Helical" evidence="10">
    <location>
        <begin position="260"/>
        <end position="281"/>
    </location>
</feature>
<feature type="transmembrane region" description="Helical" evidence="10">
    <location>
        <begin position="145"/>
        <end position="162"/>
    </location>
</feature>
<evidence type="ECO:0000256" key="5">
    <source>
        <dbReference type="ARBA" id="ARBA00022692"/>
    </source>
</evidence>
<dbReference type="NCBIfam" id="TIGR00797">
    <property type="entry name" value="matE"/>
    <property type="match status" value="1"/>
</dbReference>
<reference evidence="11 12" key="1">
    <citation type="submission" date="2021-03" db="EMBL/GenBank/DDBJ databases">
        <title>Genomic and phenotypic characterization of Chloracidobacterium isolates provides evidence for multiple species.</title>
        <authorList>
            <person name="Saini M.K."/>
            <person name="Costas A.M.G."/>
            <person name="Tank M."/>
            <person name="Bryant D.A."/>
        </authorList>
    </citation>
    <scope>NUCLEOTIDE SEQUENCE [LARGE SCALE GENOMIC DNA]</scope>
    <source>
        <strain evidence="11 12">N</strain>
    </source>
</reference>
<keyword evidence="5 10" id="KW-0812">Transmembrane</keyword>
<keyword evidence="2" id="KW-0813">Transport</keyword>
<sequence length="468" mass="49777">MASVPVASGCAPADTRHHRPASHYAAHLKLALPVMFSQMGHLIVQLTDSLMLGHYDTTALAASAFGQSVFVIGLVFGVGFTLAMTPLVGAARGAGDVGAATQWLSHGLAVNVAVALLITLVLLALYPWLDAFGQTPEVTATARPYYLLLAASLLPVMVFQTFRQFTEGLGNTRLAALITVLEVLLNVGLNYLLIFGHGGFPRLGIVGAGVATLLVRMVLAGTFALCFIRLRMFAPYRAALRRTPWDGAAIRRYLRLGLPLGGQFVLEVGAFAAGAVMMGWLGKLELAAHQIAIGLASLTFMGASGIAAAATIRVSHYLGAGERRAMRAAGLAAMHIVLVYMGFTALVFVALRHWLPTLFTTDPAVVSIAATLLLVAAVFQLFDGLQVVLLSALRAMTDALLPTVLAFIAYLLVALPTSYGLAFRLGWREVGIWMGYVVGLATAAVLFFLRFQALSRPTPEPRAVPLQR</sequence>
<feature type="transmembrane region" description="Helical" evidence="10">
    <location>
        <begin position="103"/>
        <end position="125"/>
    </location>
</feature>
<dbReference type="InterPro" id="IPR048279">
    <property type="entry name" value="MdtK-like"/>
</dbReference>
<dbReference type="PANTHER" id="PTHR43298:SF2">
    <property type="entry name" value="FMN_FAD EXPORTER YEEO-RELATED"/>
    <property type="match status" value="1"/>
</dbReference>
<feature type="transmembrane region" description="Helical" evidence="10">
    <location>
        <begin position="287"/>
        <end position="310"/>
    </location>
</feature>
<feature type="transmembrane region" description="Helical" evidence="10">
    <location>
        <begin position="205"/>
        <end position="228"/>
    </location>
</feature>
<protein>
    <recommendedName>
        <fullName evidence="9">Multidrug-efflux transporter</fullName>
    </recommendedName>
</protein>
<dbReference type="PANTHER" id="PTHR43298">
    <property type="entry name" value="MULTIDRUG RESISTANCE PROTEIN NORM-RELATED"/>
    <property type="match status" value="1"/>
</dbReference>
<dbReference type="Pfam" id="PF01554">
    <property type="entry name" value="MatE"/>
    <property type="match status" value="2"/>
</dbReference>
<dbReference type="PIRSF" id="PIRSF006603">
    <property type="entry name" value="DinF"/>
    <property type="match status" value="1"/>
</dbReference>
<feature type="transmembrane region" description="Helical" evidence="10">
    <location>
        <begin position="431"/>
        <end position="449"/>
    </location>
</feature>
<dbReference type="CDD" id="cd13131">
    <property type="entry name" value="MATE_NorM_like"/>
    <property type="match status" value="1"/>
</dbReference>
<evidence type="ECO:0000256" key="2">
    <source>
        <dbReference type="ARBA" id="ARBA00022448"/>
    </source>
</evidence>
<keyword evidence="12" id="KW-1185">Reference proteome</keyword>
<gene>
    <name evidence="11" type="ORF">J8C05_04585</name>
</gene>
<evidence type="ECO:0000313" key="12">
    <source>
        <dbReference type="Proteomes" id="UP000677668"/>
    </source>
</evidence>
<keyword evidence="7" id="KW-0406">Ion transport</keyword>
<evidence type="ECO:0000256" key="9">
    <source>
        <dbReference type="ARBA" id="ARBA00031636"/>
    </source>
</evidence>
<evidence type="ECO:0000256" key="7">
    <source>
        <dbReference type="ARBA" id="ARBA00023065"/>
    </source>
</evidence>
<evidence type="ECO:0000256" key="3">
    <source>
        <dbReference type="ARBA" id="ARBA00022449"/>
    </source>
</evidence>
<evidence type="ECO:0000256" key="4">
    <source>
        <dbReference type="ARBA" id="ARBA00022475"/>
    </source>
</evidence>